<protein>
    <submittedName>
        <fullName evidence="2">Uncharacterized protein</fullName>
    </submittedName>
</protein>
<organism evidence="2 3">
    <name type="scientific">Streptomyces venetus</name>
    <dbReference type="NCBI Taxonomy" id="1701086"/>
    <lineage>
        <taxon>Bacteria</taxon>
        <taxon>Bacillati</taxon>
        <taxon>Actinomycetota</taxon>
        <taxon>Actinomycetes</taxon>
        <taxon>Kitasatosporales</taxon>
        <taxon>Streptomycetaceae</taxon>
        <taxon>Streptomyces</taxon>
    </lineage>
</organism>
<gene>
    <name evidence="2" type="ORF">GCM10023086_36240</name>
</gene>
<keyword evidence="3" id="KW-1185">Reference proteome</keyword>
<evidence type="ECO:0000313" key="2">
    <source>
        <dbReference type="EMBL" id="GAA4314784.1"/>
    </source>
</evidence>
<proteinExistence type="predicted"/>
<evidence type="ECO:0000256" key="1">
    <source>
        <dbReference type="SAM" id="MobiDB-lite"/>
    </source>
</evidence>
<dbReference type="Proteomes" id="UP001501115">
    <property type="component" value="Unassembled WGS sequence"/>
</dbReference>
<comment type="caution">
    <text evidence="2">The sequence shown here is derived from an EMBL/GenBank/DDBJ whole genome shotgun (WGS) entry which is preliminary data.</text>
</comment>
<reference evidence="3" key="1">
    <citation type="journal article" date="2019" name="Int. J. Syst. Evol. Microbiol.">
        <title>The Global Catalogue of Microorganisms (GCM) 10K type strain sequencing project: providing services to taxonomists for standard genome sequencing and annotation.</title>
        <authorList>
            <consortium name="The Broad Institute Genomics Platform"/>
            <consortium name="The Broad Institute Genome Sequencing Center for Infectious Disease"/>
            <person name="Wu L."/>
            <person name="Ma J."/>
        </authorList>
    </citation>
    <scope>NUCLEOTIDE SEQUENCE [LARGE SCALE GENOMIC DNA]</scope>
    <source>
        <strain evidence="3">JCM 31290</strain>
    </source>
</reference>
<evidence type="ECO:0000313" key="3">
    <source>
        <dbReference type="Proteomes" id="UP001501115"/>
    </source>
</evidence>
<feature type="region of interest" description="Disordered" evidence="1">
    <location>
        <begin position="1"/>
        <end position="25"/>
    </location>
</feature>
<accession>A0ABP8G0F1</accession>
<dbReference type="EMBL" id="BAABET010000005">
    <property type="protein sequence ID" value="GAA4314784.1"/>
    <property type="molecule type" value="Genomic_DNA"/>
</dbReference>
<name>A0ABP8G0F1_9ACTN</name>
<sequence>MLKWSRVGSPTGRAARRTSKPVLGGLDKASNEPFFAEDFIPPTLGIDPCVKVNPFRR</sequence>